<dbReference type="Proteomes" id="UP000515480">
    <property type="component" value="Chromosome"/>
</dbReference>
<keyword evidence="3" id="KW-1185">Reference proteome</keyword>
<feature type="repeat" description="TPR" evidence="1">
    <location>
        <begin position="621"/>
        <end position="654"/>
    </location>
</feature>
<proteinExistence type="predicted"/>
<reference evidence="2 3" key="1">
    <citation type="submission" date="2020-07" db="EMBL/GenBank/DDBJ databases">
        <title>Complete genome and description of Selenomonas timonensis sp. nov., a new bacterium isolated from a gingivitis subject.</title>
        <authorList>
            <person name="Antezack A."/>
        </authorList>
    </citation>
    <scope>NUCLEOTIDE SEQUENCE [LARGE SCALE GENOMIC DNA]</scope>
    <source>
        <strain evidence="2 3">Marseille-Q3039</strain>
    </source>
</reference>
<dbReference type="EMBL" id="CP060204">
    <property type="protein sequence ID" value="QNH54715.1"/>
    <property type="molecule type" value="Genomic_DNA"/>
</dbReference>
<gene>
    <name evidence="2" type="ORF">H1B31_01775</name>
</gene>
<sequence length="840" mass="95227">MTLLEQCQVWHEANEFTKIIEALEALPAEERTPETDSELARAYNNAADLGQRDYYERAIELLKPHAEHFEGDHLWNFRMGYAYYYLDQEGRALPYFEAALAALPGDADTEQLIEACRERITLPLFERPFRTRVTEAWSAFEEAEADLRALMDAEDQGEEMIARCGDILHIAFDDVSFEMGKSAEKYELILSPEGERRKLFALVYFARQAPASVLEHWNIRVGRAASVGFALRAKEDSVEAKDVTVYYERAEESEVTLTLYCKKLLPLLQRDENRVWWMLTLLLDQTLGEIAAMRLLHDLDIVDTPQEGASVTLRELPDALRAEGLSLTNDAEEYLDNAYLAYEREPDTGSELTWRDDIYTGLIRLPSAISTYLSGDPKLVDDYHADGIVAGFIAYPLMGALDGDAQAILDFRDDLITAVTKAADGDAFCLLGAATGTEVGYLDFLAWDAQTVLDAAKAHLEQSELPWAVFHSFRRDAQPVTLFDRTEDESEKNAGTPAKSLLSAAAVRKLEAMDEGSSGYFYKMLNYLDGYIRNGVIKGNFTREEALADLQIALWYAYACNNIDDYAYYYQSTMYLAAAEANARGCGTYYYRYAVALMHCGRLDDALRYAEQGAREEPDYPWVYLELGKLRAHFGDRDGALDAVAKGLALVPDDHEFLTLAREIEEGATIEQMSYHWIDPNFDRELQEATAEGEELAPHPTVDATEDMYEKQRVIACIRVNEAGLAYFRQLFRPDPQDYEKNAPYCSFHYPVGDTQVQLVFRMNEAGISKRDPAWLRTQKTRLDDGRWASRTDEQGTGVLTAVHFELDNSVTLVYQYPWQENPVYIPLDEDGNPKDEAEE</sequence>
<dbReference type="InterPro" id="IPR019734">
    <property type="entry name" value="TPR_rpt"/>
</dbReference>
<dbReference type="SUPFAM" id="SSF48452">
    <property type="entry name" value="TPR-like"/>
    <property type="match status" value="2"/>
</dbReference>
<evidence type="ECO:0000256" key="1">
    <source>
        <dbReference type="PROSITE-ProRule" id="PRU00339"/>
    </source>
</evidence>
<accession>A0A7G7VKS2</accession>
<keyword evidence="1" id="KW-0802">TPR repeat</keyword>
<dbReference type="PROSITE" id="PS50005">
    <property type="entry name" value="TPR"/>
    <property type="match status" value="1"/>
</dbReference>
<organism evidence="2 3">
    <name type="scientific">Selenomonas timonae</name>
    <dbReference type="NCBI Taxonomy" id="2754044"/>
    <lineage>
        <taxon>Bacteria</taxon>
        <taxon>Bacillati</taxon>
        <taxon>Bacillota</taxon>
        <taxon>Negativicutes</taxon>
        <taxon>Selenomonadales</taxon>
        <taxon>Selenomonadaceae</taxon>
        <taxon>Selenomonas</taxon>
    </lineage>
</organism>
<dbReference type="Gene3D" id="1.25.40.10">
    <property type="entry name" value="Tetratricopeptide repeat domain"/>
    <property type="match status" value="2"/>
</dbReference>
<protein>
    <submittedName>
        <fullName evidence="2">Tetratricopeptide repeat protein</fullName>
    </submittedName>
</protein>
<dbReference type="AlphaFoldDB" id="A0A7G7VKS2"/>
<dbReference type="InterPro" id="IPR011990">
    <property type="entry name" value="TPR-like_helical_dom_sf"/>
</dbReference>
<dbReference type="RefSeq" id="WP_185980656.1">
    <property type="nucleotide sequence ID" value="NZ_CP060204.1"/>
</dbReference>
<dbReference type="SMART" id="SM00028">
    <property type="entry name" value="TPR"/>
    <property type="match status" value="3"/>
</dbReference>
<name>A0A7G7VKS2_9FIRM</name>
<dbReference type="Pfam" id="PF14559">
    <property type="entry name" value="TPR_19"/>
    <property type="match status" value="1"/>
</dbReference>
<evidence type="ECO:0000313" key="3">
    <source>
        <dbReference type="Proteomes" id="UP000515480"/>
    </source>
</evidence>
<dbReference type="KEGG" id="stim:H1B31_01775"/>
<evidence type="ECO:0000313" key="2">
    <source>
        <dbReference type="EMBL" id="QNH54715.1"/>
    </source>
</evidence>